<dbReference type="InterPro" id="IPR010071">
    <property type="entry name" value="AA_adenyl_dom"/>
</dbReference>
<comment type="cofactor">
    <cofactor evidence="1">
        <name>pantetheine 4'-phosphate</name>
        <dbReference type="ChEBI" id="CHEBI:47942"/>
    </cofactor>
</comment>
<feature type="domain" description="Carrier" evidence="4">
    <location>
        <begin position="2094"/>
        <end position="2169"/>
    </location>
</feature>
<dbReference type="PROSITE" id="PS00012">
    <property type="entry name" value="PHOSPHOPANTETHEINE"/>
    <property type="match status" value="1"/>
</dbReference>
<dbReference type="SUPFAM" id="SSF53474">
    <property type="entry name" value="alpha/beta-Hydrolases"/>
    <property type="match status" value="1"/>
</dbReference>
<dbReference type="SMART" id="SM00823">
    <property type="entry name" value="PKS_PP"/>
    <property type="match status" value="2"/>
</dbReference>
<dbReference type="InterPro" id="IPR045851">
    <property type="entry name" value="AMP-bd_C_sf"/>
</dbReference>
<dbReference type="RefSeq" id="WP_201373885.1">
    <property type="nucleotide sequence ID" value="NZ_BNJG01000002.1"/>
</dbReference>
<dbReference type="SUPFAM" id="SSF47336">
    <property type="entry name" value="ACP-like"/>
    <property type="match status" value="3"/>
</dbReference>
<reference evidence="5 6" key="1">
    <citation type="journal article" date="2021" name="Int. J. Syst. Evol. Microbiol.">
        <title>Reticulibacter mediterranei gen. nov., sp. nov., within the new family Reticulibacteraceae fam. nov., and Ktedonospora formicarum gen. nov., sp. nov., Ktedonobacter robiniae sp. nov., Dictyobacter formicarum sp. nov. and Dictyobacter arantiisoli sp. nov., belonging to the class Ktedonobacteria.</title>
        <authorList>
            <person name="Yabe S."/>
            <person name="Zheng Y."/>
            <person name="Wang C.M."/>
            <person name="Sakai Y."/>
            <person name="Abe K."/>
            <person name="Yokota A."/>
            <person name="Donadio S."/>
            <person name="Cavaletti L."/>
            <person name="Monciardini P."/>
        </authorList>
    </citation>
    <scope>NUCLEOTIDE SEQUENCE [LARGE SCALE GENOMIC DNA]</scope>
    <source>
        <strain evidence="5 6">SOSP1-30</strain>
    </source>
</reference>
<dbReference type="InterPro" id="IPR001031">
    <property type="entry name" value="Thioesterase"/>
</dbReference>
<dbReference type="InterPro" id="IPR025110">
    <property type="entry name" value="AMP-bd_C"/>
</dbReference>
<dbReference type="Gene3D" id="3.40.50.1820">
    <property type="entry name" value="alpha/beta hydrolase"/>
    <property type="match status" value="1"/>
</dbReference>
<proteinExistence type="predicted"/>
<dbReference type="Gene3D" id="3.40.50.12780">
    <property type="entry name" value="N-terminal domain of ligase-like"/>
    <property type="match status" value="1"/>
</dbReference>
<feature type="domain" description="Carrier" evidence="4">
    <location>
        <begin position="1033"/>
        <end position="1110"/>
    </location>
</feature>
<dbReference type="Gene3D" id="1.10.1200.10">
    <property type="entry name" value="ACP-like"/>
    <property type="match status" value="3"/>
</dbReference>
<gene>
    <name evidence="5" type="ORF">KSB_59620</name>
</gene>
<dbReference type="Gene3D" id="3.30.559.30">
    <property type="entry name" value="Nonribosomal peptide synthetase, condensation domain"/>
    <property type="match status" value="2"/>
</dbReference>
<dbReference type="Gene3D" id="2.30.38.10">
    <property type="entry name" value="Luciferase, Domain 3"/>
    <property type="match status" value="1"/>
</dbReference>
<dbReference type="InterPro" id="IPR001242">
    <property type="entry name" value="Condensation_dom"/>
</dbReference>
<keyword evidence="3" id="KW-0597">Phosphoprotein</keyword>
<dbReference type="NCBIfam" id="NF003417">
    <property type="entry name" value="PRK04813.1"/>
    <property type="match status" value="2"/>
</dbReference>
<evidence type="ECO:0000256" key="3">
    <source>
        <dbReference type="ARBA" id="ARBA00022553"/>
    </source>
</evidence>
<dbReference type="PANTHER" id="PTHR45527:SF1">
    <property type="entry name" value="FATTY ACID SYNTHASE"/>
    <property type="match status" value="1"/>
</dbReference>
<dbReference type="InterPro" id="IPR020845">
    <property type="entry name" value="AMP-binding_CS"/>
</dbReference>
<sequence length="2441" mass="272409">MTRVISRIRALFSVDLSLRHFFAAPTITALAQLLSHTRYQEQASLLPTLAPVPRDHPLPLSFGQQRLWFLDQFSPLDASYNMTLAFSCQGPLHLSALAHSLQDLILRHEVLHTTFASLDGDPIQVIAPLASLPPHLLSCIDLSALPSPLREATAHALRQQDAHAPFLLAEQFPIRLHVLRLSPHEHHLILTMHHIASDGWSMDLLLQELGLLYHAHLTGTTALLPTLSVQYADYALWQRQWLQTPLMQQQLAYWKQQLVDAPALLELPIDHPRPPVQQTEGAQYAFTLPTRLHPSLAELCRQCDCTPFMFFLSTFLVLLQRYSGQQDLVVGTPIANRTRPEVAHLIGFFVNTLALRLDLSADPSFQTLLQQVKSVTLQAYEHQDLPFEQVVEALHPQRMLSHSPLFQVMFLFQPQAAAPISLAEISTRRLPIEVHATKFDLSLIIEEEAGTLQATLEYRTDLFEAATIERLACSYEVLVSDILAHPACPISRLEILPEQERRQLIQGWQSPQLPAPMPSTLHVLFEQRAEQTPDAIAAICNEEQISYQTLNRYADLLAGYLRARKIGPESLVGVCLQRSVTMLVALLGILKAGGAYVPIDPTHPSERIAFMLADSQVTLVLTQSTLRTLLPAQGPTMIALDQQWEQITQTEPGSPSLTLSDANLAYVIYTSGSTGKPKGVLGTHGAIVNRLQWMWRTMPFTAQDICCQKTNLSFVDAVSEIFGPLLQGVPLVILTDEVVKDPPRLREQLAQYAVSRIVLVPSLLRVLLQEEDAVLQTQLHRLTHWTSSGEALPVDLIQRFRQCLPAAHLFNLYGSSEVAADATSYQIGNESSDQATAIGYPIDQMQVYILDTFLQPVPIGVTGEIYIGGAGLARGYWQRPELTAERFVPDIVSGHAGTRLYRTGDLGCRRSDGALIYLGRTDHQIKLRGFRIELGEIEAVIRQHPTIREAVAIVREDRTDDKRLIAYMTTAGEETIKAESMRQFLQQSLPEYMVPSAFVFLDHLPLSPNGKLDRRQLPAPDLSTQIHDDAFVAPRSPIELTLASIWADVLALPQQQISVSANFFSLGGHSLLVTRVISRIRALFSVDLSLRHFFAAPTITALAQLLSHTRYQEQASLLPTLAPVPRDHPLPLSFGQQRLWFLDQFSPLDASYNMTLAFSCQGPLHLSALAHSLQDLILRHEVLHTTFASLDGDPIQVIAPLASLPPHLLSCIDLSALPSPLREATAHALRQQDAHAPFLLAEQFPIRLHVLRLSPHEHHLILTMHHIASDGWSMDLLLQELGLLYHAHLTGTTALLPTLSVQYADYALWQRQWLQTPLMQQQLAYWKQQLVDAPALLELPIDHPRPPVQQTEGAQYAFTLPTRLHPSLAELCRQCDCTPFMFFLSTFLVLLQRYSGQQDLVVGTPIANRTRPEVAHLIGFFVNTLALRLDLSADPSFQTLLQQVKSVTLQAYEHQDLPFEQVVEALHPQRMLSHSPLFQVMFLFQPQAAAPISLAEISTRRLPIEVHATKFDLSLIIEEEAGTLQATLEYRTDLFEAATIERLARSYEVLVSDILAHPACPISRLEILPEQERRQLIQGWQSPQLPVPMPSTLHVLFEQRAEQTPDAIALIFGDQQLTYQHLNAQANQLAHYVRRQGGGPETLVGIAVERSPDMLIALLAVLKSGGAYLPLDPSYPSDRLSFMLHDAQISLLLTQQHLLPRLPASSCAYIALDGIWLELSNEAPENLSLTIPAHSLAYMIYTSGSTGQPKGVQIEHQGLFYLAQAQQEIFAIQPQDRILQFASLSFDASVFEISLALTAGATLVLGAREALLPGSDLQHFLTQYVITHATLPPSVLATLDCNVLSGLHMFISAGEALPKGLADQVAKTHRLYNAYGPTEATVWATGAHYTPDQNQPPLIGPAINHAQTYVLNAQLQPVPIGVAGELYLGGVGIARGYRNQAMLTAERFIPHPFSDKPGARLYKTGDLVRYRENGALEFLSRLDHQVKIRGFRIELGEIEAVLHRHPAIHECVVISHKQPDDETLLLAYFTTQMNQVPSSMELRQFLYQQLPQYMLPSAFIHLSAFPHTPNDKLDLAALPLPTHAPHGSQQNYTPPRDTIELQLVRIWEELLPHQTIGITDNFFELGGHSLLAIRLMAHIQHAFQQQFPLSTLFQHATIEHLASLIHQQDTQQPRSILVPMRTSGEKYPFFCVHPIGGEVFCYLDIARDGDQDRPFYALQSPDPDSWQTTQPRLQDLAARYIKAMYAVQPTGPYHLGGWSLGGVIAFEMAQQLQQQGHTVRTLTLFDSYAPGHFSDEQSIVSEFLHDLEGLSGKHVSAAHLNHHHTHPQEQVRSILEQAQRAGIFPPELDTASLLRLFSTFQQNKGAFQHYTPRPYFGKLLFFQASHLPEGTPGTAASSWQQLTLPEFSLSTVQGTHYTMMQHPNSQTLAQLLSASLDHADA</sequence>
<dbReference type="InterPro" id="IPR042099">
    <property type="entry name" value="ANL_N_sf"/>
</dbReference>
<dbReference type="Pfam" id="PF13193">
    <property type="entry name" value="AMP-binding_C"/>
    <property type="match status" value="2"/>
</dbReference>
<evidence type="ECO:0000256" key="2">
    <source>
        <dbReference type="ARBA" id="ARBA00022450"/>
    </source>
</evidence>
<comment type="caution">
    <text evidence="5">The sequence shown here is derived from an EMBL/GenBank/DDBJ whole genome shotgun (WGS) entry which is preliminary data.</text>
</comment>
<dbReference type="InterPro" id="IPR020802">
    <property type="entry name" value="TesA-like"/>
</dbReference>
<dbReference type="PROSITE" id="PS00455">
    <property type="entry name" value="AMP_BINDING"/>
    <property type="match status" value="2"/>
</dbReference>
<dbReference type="Pfam" id="PF00668">
    <property type="entry name" value="Condensation"/>
    <property type="match status" value="2"/>
</dbReference>
<dbReference type="InterPro" id="IPR009081">
    <property type="entry name" value="PP-bd_ACP"/>
</dbReference>
<accession>A0ABQ3UXT6</accession>
<dbReference type="Pfam" id="PF00550">
    <property type="entry name" value="PP-binding"/>
    <property type="match status" value="2"/>
</dbReference>
<dbReference type="Pfam" id="PF00501">
    <property type="entry name" value="AMP-binding"/>
    <property type="match status" value="2"/>
</dbReference>
<dbReference type="PROSITE" id="PS50075">
    <property type="entry name" value="CARRIER"/>
    <property type="match status" value="3"/>
</dbReference>
<keyword evidence="2" id="KW-0596">Phosphopantetheine</keyword>
<dbReference type="Gene3D" id="3.30.559.10">
    <property type="entry name" value="Chloramphenicol acetyltransferase-like domain"/>
    <property type="match status" value="2"/>
</dbReference>
<dbReference type="PANTHER" id="PTHR45527">
    <property type="entry name" value="NONRIBOSOMAL PEPTIDE SYNTHETASE"/>
    <property type="match status" value="1"/>
</dbReference>
<dbReference type="InterPro" id="IPR023213">
    <property type="entry name" value="CAT-like_dom_sf"/>
</dbReference>
<dbReference type="SUPFAM" id="SSF52777">
    <property type="entry name" value="CoA-dependent acyltransferases"/>
    <property type="match status" value="4"/>
</dbReference>
<dbReference type="SUPFAM" id="SSF56801">
    <property type="entry name" value="Acetyl-CoA synthetase-like"/>
    <property type="match status" value="2"/>
</dbReference>
<evidence type="ECO:0000256" key="1">
    <source>
        <dbReference type="ARBA" id="ARBA00001957"/>
    </source>
</evidence>
<protein>
    <recommendedName>
        <fullName evidence="4">Carrier domain-containing protein</fullName>
    </recommendedName>
</protein>
<dbReference type="CDD" id="cd05930">
    <property type="entry name" value="A_NRPS"/>
    <property type="match status" value="2"/>
</dbReference>
<evidence type="ECO:0000313" key="5">
    <source>
        <dbReference type="EMBL" id="GHO57487.1"/>
    </source>
</evidence>
<feature type="domain" description="Carrier" evidence="4">
    <location>
        <begin position="1"/>
        <end position="38"/>
    </location>
</feature>
<dbReference type="InterPro" id="IPR006162">
    <property type="entry name" value="Ppantetheine_attach_site"/>
</dbReference>
<organism evidence="5 6">
    <name type="scientific">Ktedonobacter robiniae</name>
    <dbReference type="NCBI Taxonomy" id="2778365"/>
    <lineage>
        <taxon>Bacteria</taxon>
        <taxon>Bacillati</taxon>
        <taxon>Chloroflexota</taxon>
        <taxon>Ktedonobacteria</taxon>
        <taxon>Ktedonobacterales</taxon>
        <taxon>Ktedonobacteraceae</taxon>
        <taxon>Ktedonobacter</taxon>
    </lineage>
</organism>
<dbReference type="Proteomes" id="UP000654345">
    <property type="component" value="Unassembled WGS sequence"/>
</dbReference>
<dbReference type="Pfam" id="PF00975">
    <property type="entry name" value="Thioesterase"/>
    <property type="match status" value="1"/>
</dbReference>
<dbReference type="SMART" id="SM00824">
    <property type="entry name" value="PKS_TE"/>
    <property type="match status" value="1"/>
</dbReference>
<dbReference type="Gene3D" id="3.30.300.30">
    <property type="match status" value="2"/>
</dbReference>
<dbReference type="CDD" id="cd19531">
    <property type="entry name" value="LCL_NRPS-like"/>
    <property type="match status" value="2"/>
</dbReference>
<dbReference type="InterPro" id="IPR029058">
    <property type="entry name" value="AB_hydrolase_fold"/>
</dbReference>
<evidence type="ECO:0000313" key="6">
    <source>
        <dbReference type="Proteomes" id="UP000654345"/>
    </source>
</evidence>
<dbReference type="InterPro" id="IPR020806">
    <property type="entry name" value="PKS_PP-bd"/>
</dbReference>
<evidence type="ECO:0000259" key="4">
    <source>
        <dbReference type="PROSITE" id="PS50075"/>
    </source>
</evidence>
<keyword evidence="6" id="KW-1185">Reference proteome</keyword>
<dbReference type="Gene3D" id="3.40.50.980">
    <property type="match status" value="2"/>
</dbReference>
<name>A0ABQ3UXT6_9CHLR</name>
<dbReference type="InterPro" id="IPR000873">
    <property type="entry name" value="AMP-dep_synth/lig_dom"/>
</dbReference>
<dbReference type="EMBL" id="BNJG01000002">
    <property type="protein sequence ID" value="GHO57487.1"/>
    <property type="molecule type" value="Genomic_DNA"/>
</dbReference>
<dbReference type="InterPro" id="IPR036736">
    <property type="entry name" value="ACP-like_sf"/>
</dbReference>
<dbReference type="NCBIfam" id="TIGR01733">
    <property type="entry name" value="AA-adenyl-dom"/>
    <property type="match status" value="2"/>
</dbReference>